<protein>
    <submittedName>
        <fullName evidence="1">Uncharacterized protein</fullName>
    </submittedName>
</protein>
<evidence type="ECO:0000313" key="2">
    <source>
        <dbReference type="Proteomes" id="UP000285084"/>
    </source>
</evidence>
<evidence type="ECO:0000313" key="1">
    <source>
        <dbReference type="EMBL" id="RKK64699.1"/>
    </source>
</evidence>
<dbReference type="AlphaFoldDB" id="A0A420MAN5"/>
<reference evidence="1 2" key="1">
    <citation type="journal article" date="2018" name="Sci. Rep.">
        <title>Characterisation of pathogen-specific regions and novel effector candidates in Fusarium oxysporum f. sp. cepae.</title>
        <authorList>
            <person name="Armitage A.D."/>
            <person name="Taylor A."/>
            <person name="Sobczyk M.K."/>
            <person name="Baxter L."/>
            <person name="Greenfield B.P."/>
            <person name="Bates H.J."/>
            <person name="Wilson F."/>
            <person name="Jackson A.C."/>
            <person name="Ott S."/>
            <person name="Harrison R.J."/>
            <person name="Clarkson J.P."/>
        </authorList>
    </citation>
    <scope>NUCLEOTIDE SEQUENCE [LARGE SCALE GENOMIC DNA]</scope>
    <source>
        <strain evidence="1 2">Fo_A13</strain>
    </source>
</reference>
<dbReference type="Proteomes" id="UP000285084">
    <property type="component" value="Unassembled WGS sequence"/>
</dbReference>
<name>A0A420MAN5_FUSOX</name>
<accession>A0A420MAN5</accession>
<sequence length="141" mass="15110">MSADLEKHGLGRTGYMLQFIGDTSDLDDGNIGPCFPPRRGGPKQVGPKRKTVTLWTCCVCGHSGMSVNIAACQNCASPRCAYCLVERVKTRPVDIWDLGTIDPELREGDREADPLEVTGLGVGPCRVGVPNEKPKAISIIG</sequence>
<gene>
    <name evidence="1" type="ORF">BFJ69_g16604</name>
</gene>
<organism evidence="1 2">
    <name type="scientific">Fusarium oxysporum</name>
    <name type="common">Fusarium vascular wilt</name>
    <dbReference type="NCBI Taxonomy" id="5507"/>
    <lineage>
        <taxon>Eukaryota</taxon>
        <taxon>Fungi</taxon>
        <taxon>Dikarya</taxon>
        <taxon>Ascomycota</taxon>
        <taxon>Pezizomycotina</taxon>
        <taxon>Sordariomycetes</taxon>
        <taxon>Hypocreomycetidae</taxon>
        <taxon>Hypocreales</taxon>
        <taxon>Nectriaceae</taxon>
        <taxon>Fusarium</taxon>
        <taxon>Fusarium oxysporum species complex</taxon>
    </lineage>
</organism>
<proteinExistence type="predicted"/>
<comment type="caution">
    <text evidence="1">The sequence shown here is derived from an EMBL/GenBank/DDBJ whole genome shotgun (WGS) entry which is preliminary data.</text>
</comment>
<dbReference type="EMBL" id="MRCX01000494">
    <property type="protein sequence ID" value="RKK64699.1"/>
    <property type="molecule type" value="Genomic_DNA"/>
</dbReference>